<evidence type="ECO:0000313" key="5">
    <source>
        <dbReference type="EMBL" id="QAA35399.1"/>
    </source>
</evidence>
<keyword evidence="1" id="KW-1133">Transmembrane helix</keyword>
<dbReference type="EMBL" id="CP025746">
    <property type="protein sequence ID" value="QAA35399.1"/>
    <property type="molecule type" value="Genomic_DNA"/>
</dbReference>
<evidence type="ECO:0000259" key="2">
    <source>
        <dbReference type="PROSITE" id="PS50112"/>
    </source>
</evidence>
<dbReference type="InterPro" id="IPR000700">
    <property type="entry name" value="PAS-assoc_C"/>
</dbReference>
<dbReference type="PROSITE" id="PS50112">
    <property type="entry name" value="PAS"/>
    <property type="match status" value="1"/>
</dbReference>
<dbReference type="InterPro" id="IPR029787">
    <property type="entry name" value="Nucleotide_cyclase"/>
</dbReference>
<dbReference type="KEGG" id="cmah:C1I91_24490"/>
<keyword evidence="1" id="KW-0812">Transmembrane</keyword>
<dbReference type="SUPFAM" id="SSF55785">
    <property type="entry name" value="PYP-like sensor domain (PAS domain)"/>
    <property type="match status" value="1"/>
</dbReference>
<gene>
    <name evidence="5" type="ORF">C1I91_24490</name>
</gene>
<dbReference type="CDD" id="cd01949">
    <property type="entry name" value="GGDEF"/>
    <property type="match status" value="1"/>
</dbReference>
<dbReference type="SMART" id="SM00267">
    <property type="entry name" value="GGDEF"/>
    <property type="match status" value="1"/>
</dbReference>
<dbReference type="InterPro" id="IPR000160">
    <property type="entry name" value="GGDEF_dom"/>
</dbReference>
<feature type="transmembrane region" description="Helical" evidence="1">
    <location>
        <begin position="98"/>
        <end position="115"/>
    </location>
</feature>
<feature type="domain" description="PAS" evidence="2">
    <location>
        <begin position="350"/>
        <end position="420"/>
    </location>
</feature>
<evidence type="ECO:0000256" key="1">
    <source>
        <dbReference type="SAM" id="Phobius"/>
    </source>
</evidence>
<feature type="transmembrane region" description="Helical" evidence="1">
    <location>
        <begin position="34"/>
        <end position="51"/>
    </location>
</feature>
<dbReference type="PROSITE" id="PS50113">
    <property type="entry name" value="PAC"/>
    <property type="match status" value="1"/>
</dbReference>
<dbReference type="Proteomes" id="UP000286268">
    <property type="component" value="Chromosome"/>
</dbReference>
<keyword evidence="1" id="KW-0472">Membrane</keyword>
<dbReference type="PANTHER" id="PTHR44757:SF2">
    <property type="entry name" value="BIOFILM ARCHITECTURE MAINTENANCE PROTEIN MBAA"/>
    <property type="match status" value="1"/>
</dbReference>
<evidence type="ECO:0000259" key="4">
    <source>
        <dbReference type="PROSITE" id="PS50887"/>
    </source>
</evidence>
<dbReference type="InterPro" id="IPR029016">
    <property type="entry name" value="GAF-like_dom_sf"/>
</dbReference>
<accession>A0A3R5QYT3</accession>
<dbReference type="PANTHER" id="PTHR44757">
    <property type="entry name" value="DIGUANYLATE CYCLASE DGCP"/>
    <property type="match status" value="1"/>
</dbReference>
<dbReference type="PROSITE" id="PS50887">
    <property type="entry name" value="GGDEF"/>
    <property type="match status" value="1"/>
</dbReference>
<evidence type="ECO:0000313" key="6">
    <source>
        <dbReference type="Proteomes" id="UP000286268"/>
    </source>
</evidence>
<proteinExistence type="predicted"/>
<dbReference type="InterPro" id="IPR052155">
    <property type="entry name" value="Biofilm_reg_signaling"/>
</dbReference>
<dbReference type="Pfam" id="PF13426">
    <property type="entry name" value="PAS_9"/>
    <property type="match status" value="1"/>
</dbReference>
<dbReference type="InterPro" id="IPR003018">
    <property type="entry name" value="GAF"/>
</dbReference>
<dbReference type="SUPFAM" id="SSF55073">
    <property type="entry name" value="Nucleotide cyclase"/>
    <property type="match status" value="1"/>
</dbReference>
<dbReference type="CDD" id="cd00130">
    <property type="entry name" value="PAS"/>
    <property type="match status" value="1"/>
</dbReference>
<dbReference type="NCBIfam" id="TIGR00229">
    <property type="entry name" value="sensory_box"/>
    <property type="match status" value="1"/>
</dbReference>
<dbReference type="SMART" id="SM00091">
    <property type="entry name" value="PAS"/>
    <property type="match status" value="2"/>
</dbReference>
<dbReference type="Pfam" id="PF16927">
    <property type="entry name" value="HisKA_7TM"/>
    <property type="match status" value="1"/>
</dbReference>
<feature type="transmembrane region" description="Helical" evidence="1">
    <location>
        <begin position="63"/>
        <end position="86"/>
    </location>
</feature>
<dbReference type="InterPro" id="IPR013656">
    <property type="entry name" value="PAS_4"/>
</dbReference>
<dbReference type="NCBIfam" id="TIGR00254">
    <property type="entry name" value="GGDEF"/>
    <property type="match status" value="1"/>
</dbReference>
<dbReference type="AlphaFoldDB" id="A0A3R5QYT3"/>
<feature type="transmembrane region" description="Helical" evidence="1">
    <location>
        <begin position="178"/>
        <end position="196"/>
    </location>
</feature>
<evidence type="ECO:0000259" key="3">
    <source>
        <dbReference type="PROSITE" id="PS50113"/>
    </source>
</evidence>
<feature type="domain" description="PAC" evidence="3">
    <location>
        <begin position="423"/>
        <end position="475"/>
    </location>
</feature>
<reference evidence="5 6" key="1">
    <citation type="submission" date="2018-01" db="EMBL/GenBank/DDBJ databases">
        <title>Genome Sequencing and Assembly of Anaerobacter polyendosporus strain CT4.</title>
        <authorList>
            <person name="Tachaapaikoon C."/>
            <person name="Sutheeworapong S."/>
            <person name="Jenjaroenpun P."/>
            <person name="Wongsurawat T."/>
            <person name="Nookeaw I."/>
            <person name="Cheawchanlertfa P."/>
            <person name="Kosugi A."/>
            <person name="Cheevadhanarak S."/>
            <person name="Ratanakhanokchai K."/>
        </authorList>
    </citation>
    <scope>NUCLEOTIDE SEQUENCE [LARGE SCALE GENOMIC DNA]</scope>
    <source>
        <strain evidence="5 6">CT4</strain>
    </source>
</reference>
<dbReference type="InterPro" id="IPR000014">
    <property type="entry name" value="PAS"/>
</dbReference>
<dbReference type="Pfam" id="PF13185">
    <property type="entry name" value="GAF_2"/>
    <property type="match status" value="1"/>
</dbReference>
<feature type="domain" description="GGDEF" evidence="4">
    <location>
        <begin position="675"/>
        <end position="807"/>
    </location>
</feature>
<dbReference type="Pfam" id="PF00990">
    <property type="entry name" value="GGDEF"/>
    <property type="match status" value="1"/>
</dbReference>
<feature type="transmembrane region" description="Helical" evidence="1">
    <location>
        <begin position="143"/>
        <end position="166"/>
    </location>
</feature>
<dbReference type="InterPro" id="IPR031621">
    <property type="entry name" value="HisKA_7TM"/>
</dbReference>
<dbReference type="SMART" id="SM00065">
    <property type="entry name" value="GAF"/>
    <property type="match status" value="1"/>
</dbReference>
<name>A0A3R5QYT3_9CLOT</name>
<dbReference type="Gene3D" id="3.30.70.270">
    <property type="match status" value="1"/>
</dbReference>
<dbReference type="SUPFAM" id="SSF55781">
    <property type="entry name" value="GAF domain-like"/>
    <property type="match status" value="1"/>
</dbReference>
<keyword evidence="6" id="KW-1185">Reference proteome</keyword>
<dbReference type="InterPro" id="IPR035965">
    <property type="entry name" value="PAS-like_dom_sf"/>
</dbReference>
<sequence>MFLNVNYFLSIILLASALISLLLGYFSWQRDKKYAAIALIPVAIYSFGYAFEILCTSIEAVKFWIKVEYLGVSFLPVAWLLFAINFNGYRGRFKDRRLFLLYVIPIIILVLNYTNDFHHLFYKSLSMNTSGIFPMVEIVQGPWYWVNIAYTYSIMVLGLITFLSAYFKAVSIVKKQMVFLMIAWVIPWVSDIIYMFKVLPFRLDLCPFAFSISGLISSFAILKFKLLKITPIALEKVFSNMLDGVVILDYENNIVNFNNAAKKVISELKYIEAGDKKFDEVFKNYEELLLAANNDSCNESIINIENNKQLKYYRLNINKVYEKNGEVIGKILIFNDVTELLLQREALADNLNFIETLIDAIPNPIYSKDKDGVYNHCNAAFIEYIGIEKKQVIGQTAYEIFESESAEIYNYADKNLMESRETQVYESRLMHSDNTEHDVIFCKSVVTNEHGDNKGLIGVILDISEQKKSRERIDKLMTLKEAMLKIGYSINEISNINELLQLILDKVINCIDPRSCGSVLVLDDDENLKIAVAKGYKAEEIERFSIKLEDGWFNEEERSHKTVIVNDIDKINPTGMLDTEDGIKIKSAISAPIFIDDKCYGFINIDSVYSNIFDEIDRELMEYMGNQASIAISKHKLYEETIYLSRYDKLTNVYNRSYFEQEVKSIIAKDSMEVREFFVVVFDLNELKFINDNYGHLAGDELIRSFARGLTGLLRDSDIIGRFGGDEFVGVFFNVDLESLTNRFEKLIDDFRKNHISFGGERFICSYSYGIANYPKEDKEFDKLIKIADRRMYEYKHIIKSKNKVTK</sequence>
<dbReference type="Pfam" id="PF08448">
    <property type="entry name" value="PAS_4"/>
    <property type="match status" value="1"/>
</dbReference>
<protein>
    <submittedName>
        <fullName evidence="5">Sensor domain-containing diguanylate cyclase</fullName>
    </submittedName>
</protein>
<dbReference type="InterPro" id="IPR043128">
    <property type="entry name" value="Rev_trsase/Diguanyl_cyclase"/>
</dbReference>
<dbReference type="OrthoDB" id="9805474at2"/>
<dbReference type="Gene3D" id="3.30.450.40">
    <property type="match status" value="1"/>
</dbReference>
<dbReference type="Gene3D" id="3.30.450.20">
    <property type="entry name" value="PAS domain"/>
    <property type="match status" value="2"/>
</dbReference>
<organism evidence="5 6">
    <name type="scientific">Clostridium manihotivorum</name>
    <dbReference type="NCBI Taxonomy" id="2320868"/>
    <lineage>
        <taxon>Bacteria</taxon>
        <taxon>Bacillati</taxon>
        <taxon>Bacillota</taxon>
        <taxon>Clostridia</taxon>
        <taxon>Eubacteriales</taxon>
        <taxon>Clostridiaceae</taxon>
        <taxon>Clostridium</taxon>
    </lineage>
</organism>
<feature type="transmembrane region" description="Helical" evidence="1">
    <location>
        <begin position="6"/>
        <end position="27"/>
    </location>
</feature>